<comment type="caution">
    <text evidence="1">The sequence shown here is derived from an EMBL/GenBank/DDBJ whole genome shotgun (WGS) entry which is preliminary data.</text>
</comment>
<sequence>MIVFWAPGPRYITGIERVRNTAVRFTHTHGKLLPMRRTLNTYELIVSDILDACSNFALEGVRVGPICGSRISTRAAQNCIFNSHHFANMRRQYPATGTFRKLFQPLS</sequence>
<evidence type="ECO:0000313" key="2">
    <source>
        <dbReference type="Proteomes" id="UP000299102"/>
    </source>
</evidence>
<dbReference type="AlphaFoldDB" id="A0A4C1WG33"/>
<protein>
    <submittedName>
        <fullName evidence="1">Uncharacterized protein</fullName>
    </submittedName>
</protein>
<dbReference type="EMBL" id="BGZK01000542">
    <property type="protein sequence ID" value="GBP49349.1"/>
    <property type="molecule type" value="Genomic_DNA"/>
</dbReference>
<evidence type="ECO:0000313" key="1">
    <source>
        <dbReference type="EMBL" id="GBP49349.1"/>
    </source>
</evidence>
<accession>A0A4C1WG33</accession>
<organism evidence="1 2">
    <name type="scientific">Eumeta variegata</name>
    <name type="common">Bagworm moth</name>
    <name type="synonym">Eumeta japonica</name>
    <dbReference type="NCBI Taxonomy" id="151549"/>
    <lineage>
        <taxon>Eukaryota</taxon>
        <taxon>Metazoa</taxon>
        <taxon>Ecdysozoa</taxon>
        <taxon>Arthropoda</taxon>
        <taxon>Hexapoda</taxon>
        <taxon>Insecta</taxon>
        <taxon>Pterygota</taxon>
        <taxon>Neoptera</taxon>
        <taxon>Endopterygota</taxon>
        <taxon>Lepidoptera</taxon>
        <taxon>Glossata</taxon>
        <taxon>Ditrysia</taxon>
        <taxon>Tineoidea</taxon>
        <taxon>Psychidae</taxon>
        <taxon>Oiketicinae</taxon>
        <taxon>Eumeta</taxon>
    </lineage>
</organism>
<proteinExistence type="predicted"/>
<dbReference type="Proteomes" id="UP000299102">
    <property type="component" value="Unassembled WGS sequence"/>
</dbReference>
<name>A0A4C1WG33_EUMVA</name>
<keyword evidence="2" id="KW-1185">Reference proteome</keyword>
<reference evidence="1 2" key="1">
    <citation type="journal article" date="2019" name="Commun. Biol.">
        <title>The bagworm genome reveals a unique fibroin gene that provides high tensile strength.</title>
        <authorList>
            <person name="Kono N."/>
            <person name="Nakamura H."/>
            <person name="Ohtoshi R."/>
            <person name="Tomita M."/>
            <person name="Numata K."/>
            <person name="Arakawa K."/>
        </authorList>
    </citation>
    <scope>NUCLEOTIDE SEQUENCE [LARGE SCALE GENOMIC DNA]</scope>
</reference>
<gene>
    <name evidence="1" type="ORF">EVAR_27051_1</name>
</gene>